<reference evidence="5 6" key="1">
    <citation type="submission" date="2023-03" db="EMBL/GenBank/DDBJ databases">
        <title>Genome insight into feeding habits of ladybird beetles.</title>
        <authorList>
            <person name="Li H.-S."/>
            <person name="Huang Y.-H."/>
            <person name="Pang H."/>
        </authorList>
    </citation>
    <scope>NUCLEOTIDE SEQUENCE [LARGE SCALE GENOMIC DNA]</scope>
    <source>
        <strain evidence="5">SYSU_2023b</strain>
        <tissue evidence="5">Whole body</tissue>
    </source>
</reference>
<keyword evidence="2" id="KW-0677">Repeat</keyword>
<sequence length="167" mass="18878">MPSIPDTTSTREYEIYSPDTQEIYIFNKFGQHVATKNILTGETIYTFTYNVNTSNGKLSTVTDAAGNKVFLLRDYASQVNSIENTKGQKCRLKMSPQMRMLKTLSTPDNYNFTFEYHGSSGLLKTKIDSSGRSYVYNYDDFGRLTTAVTPTGKVLRLAFDLSLKGLW</sequence>
<keyword evidence="1" id="KW-0245">EGF-like domain</keyword>
<dbReference type="InterPro" id="IPR051216">
    <property type="entry name" value="Teneurin"/>
</dbReference>
<accession>A0AAW1U7M3</accession>
<dbReference type="PANTHER" id="PTHR11219:SF72">
    <property type="entry name" value="TENEURIN-M"/>
    <property type="match status" value="1"/>
</dbReference>
<dbReference type="FunFam" id="2.180.10.10:FF:000008">
    <property type="entry name" value="Odz, odd Oz/ten-m homolog"/>
    <property type="match status" value="1"/>
</dbReference>
<organism evidence="5 6">
    <name type="scientific">Henosepilachna vigintioctopunctata</name>
    <dbReference type="NCBI Taxonomy" id="420089"/>
    <lineage>
        <taxon>Eukaryota</taxon>
        <taxon>Metazoa</taxon>
        <taxon>Ecdysozoa</taxon>
        <taxon>Arthropoda</taxon>
        <taxon>Hexapoda</taxon>
        <taxon>Insecta</taxon>
        <taxon>Pterygota</taxon>
        <taxon>Neoptera</taxon>
        <taxon>Endopterygota</taxon>
        <taxon>Coleoptera</taxon>
        <taxon>Polyphaga</taxon>
        <taxon>Cucujiformia</taxon>
        <taxon>Coccinelloidea</taxon>
        <taxon>Coccinellidae</taxon>
        <taxon>Epilachninae</taxon>
        <taxon>Epilachnini</taxon>
        <taxon>Henosepilachna</taxon>
    </lineage>
</organism>
<dbReference type="Proteomes" id="UP001431783">
    <property type="component" value="Unassembled WGS sequence"/>
</dbReference>
<evidence type="ECO:0000256" key="3">
    <source>
        <dbReference type="ARBA" id="ARBA00023157"/>
    </source>
</evidence>
<dbReference type="AlphaFoldDB" id="A0AAW1U7M3"/>
<gene>
    <name evidence="5" type="ORF">WA026_013953</name>
</gene>
<protein>
    <recommendedName>
        <fullName evidence="4">Teneurin-like YD-shell domain-containing protein</fullName>
    </recommendedName>
</protein>
<evidence type="ECO:0000313" key="6">
    <source>
        <dbReference type="Proteomes" id="UP001431783"/>
    </source>
</evidence>
<dbReference type="Pfam" id="PF25023">
    <property type="entry name" value="TEN_YD-shell"/>
    <property type="match status" value="1"/>
</dbReference>
<comment type="caution">
    <text evidence="5">The sequence shown here is derived from an EMBL/GenBank/DDBJ whole genome shotgun (WGS) entry which is preliminary data.</text>
</comment>
<dbReference type="NCBIfam" id="TIGR01643">
    <property type="entry name" value="YD_repeat_2x"/>
    <property type="match status" value="1"/>
</dbReference>
<dbReference type="GO" id="GO:0008045">
    <property type="term" value="P:motor neuron axon guidance"/>
    <property type="evidence" value="ECO:0007669"/>
    <property type="project" value="TreeGrafter"/>
</dbReference>
<dbReference type="PANTHER" id="PTHR11219">
    <property type="entry name" value="TENEURIN AND N-ACETYLGLUCOSAMINE-1-PHOSPHODIESTER ALPHA-N-ACETYLGLUCOSAMINIDASE"/>
    <property type="match status" value="1"/>
</dbReference>
<evidence type="ECO:0000256" key="1">
    <source>
        <dbReference type="ARBA" id="ARBA00022536"/>
    </source>
</evidence>
<keyword evidence="3" id="KW-1015">Disulfide bond</keyword>
<evidence type="ECO:0000256" key="2">
    <source>
        <dbReference type="ARBA" id="ARBA00022737"/>
    </source>
</evidence>
<proteinExistence type="predicted"/>
<keyword evidence="6" id="KW-1185">Reference proteome</keyword>
<feature type="domain" description="Teneurin-like YD-shell" evidence="4">
    <location>
        <begin position="11"/>
        <end position="165"/>
    </location>
</feature>
<name>A0AAW1U7M3_9CUCU</name>
<dbReference type="EMBL" id="JARQZJ010000037">
    <property type="protein sequence ID" value="KAK9876573.1"/>
    <property type="molecule type" value="Genomic_DNA"/>
</dbReference>
<evidence type="ECO:0000259" key="4">
    <source>
        <dbReference type="Pfam" id="PF25023"/>
    </source>
</evidence>
<dbReference type="InterPro" id="IPR006530">
    <property type="entry name" value="YD"/>
</dbReference>
<evidence type="ECO:0000313" key="5">
    <source>
        <dbReference type="EMBL" id="KAK9876573.1"/>
    </source>
</evidence>
<dbReference type="Gene3D" id="2.180.10.10">
    <property type="entry name" value="RHS repeat-associated core"/>
    <property type="match status" value="1"/>
</dbReference>
<dbReference type="InterPro" id="IPR056823">
    <property type="entry name" value="TEN-like_YD-shell"/>
</dbReference>